<evidence type="ECO:0000256" key="3">
    <source>
        <dbReference type="ARBA" id="ARBA00022692"/>
    </source>
</evidence>
<feature type="transmembrane region" description="Helical" evidence="6">
    <location>
        <begin position="81"/>
        <end position="99"/>
    </location>
</feature>
<dbReference type="PANTHER" id="PTHR35007:SF1">
    <property type="entry name" value="PILUS ASSEMBLY PROTEIN"/>
    <property type="match status" value="1"/>
</dbReference>
<evidence type="ECO:0000313" key="8">
    <source>
        <dbReference type="EMBL" id="MBS2965646.1"/>
    </source>
</evidence>
<accession>A0A8J8BEY9</accession>
<keyword evidence="3 6" id="KW-0812">Transmembrane</keyword>
<comment type="caution">
    <text evidence="8">The sequence shown here is derived from an EMBL/GenBank/DDBJ whole genome shotgun (WGS) entry which is preliminary data.</text>
</comment>
<evidence type="ECO:0000259" key="7">
    <source>
        <dbReference type="Pfam" id="PF00482"/>
    </source>
</evidence>
<evidence type="ECO:0000256" key="1">
    <source>
        <dbReference type="ARBA" id="ARBA00004651"/>
    </source>
</evidence>
<comment type="subcellular location">
    <subcellularLocation>
        <location evidence="1">Cell membrane</location>
        <topology evidence="1">Multi-pass membrane protein</topology>
    </subcellularLocation>
</comment>
<name>A0A8J8BEY9_9ACTN</name>
<dbReference type="Proteomes" id="UP000677913">
    <property type="component" value="Unassembled WGS sequence"/>
</dbReference>
<sequence>ETGRQPRPPRPKPTGITEATGRHAVSVLTSLGLPSVKTRANLRILQRDADKHLAQQAGLVLAGLLLVPLLALGLAVAGLHLALLLVAVGALLAAVGGFLTPDRLAATEAAKLRDELRYAVSAFLDLAATMLAAGAGLEQALTEAARAGTGPGHTRLRAALAAAHTTRTPVWDALHQLGKATGVAELTELAASASLAGTEGAKIRATLAAKAAAVRNRLLSAAEAEAASATERMGLPTVLLMTGFLIFTGYPAISAVLAGLG</sequence>
<evidence type="ECO:0000256" key="5">
    <source>
        <dbReference type="ARBA" id="ARBA00023136"/>
    </source>
</evidence>
<feature type="domain" description="Type II secretion system protein GspF" evidence="7">
    <location>
        <begin position="123"/>
        <end position="249"/>
    </location>
</feature>
<dbReference type="EMBL" id="JAGSXH010000093">
    <property type="protein sequence ID" value="MBS2965646.1"/>
    <property type="molecule type" value="Genomic_DNA"/>
</dbReference>
<dbReference type="PANTHER" id="PTHR35007">
    <property type="entry name" value="INTEGRAL MEMBRANE PROTEIN-RELATED"/>
    <property type="match status" value="1"/>
</dbReference>
<feature type="transmembrane region" description="Helical" evidence="6">
    <location>
        <begin position="53"/>
        <end position="75"/>
    </location>
</feature>
<proteinExistence type="predicted"/>
<feature type="non-terminal residue" evidence="8">
    <location>
        <position position="1"/>
    </location>
</feature>
<dbReference type="RefSeq" id="WP_211470001.1">
    <property type="nucleotide sequence ID" value="NZ_JAGSXH010000093.1"/>
</dbReference>
<dbReference type="InterPro" id="IPR018076">
    <property type="entry name" value="T2SS_GspF_dom"/>
</dbReference>
<keyword evidence="2" id="KW-1003">Cell membrane</keyword>
<evidence type="ECO:0000256" key="6">
    <source>
        <dbReference type="SAM" id="Phobius"/>
    </source>
</evidence>
<gene>
    <name evidence="8" type="ORF">KGA66_21525</name>
</gene>
<evidence type="ECO:0000313" key="9">
    <source>
        <dbReference type="Proteomes" id="UP000677913"/>
    </source>
</evidence>
<organism evidence="8 9">
    <name type="scientific">Actinocrinis puniceicyclus</name>
    <dbReference type="NCBI Taxonomy" id="977794"/>
    <lineage>
        <taxon>Bacteria</taxon>
        <taxon>Bacillati</taxon>
        <taxon>Actinomycetota</taxon>
        <taxon>Actinomycetes</taxon>
        <taxon>Catenulisporales</taxon>
        <taxon>Actinospicaceae</taxon>
        <taxon>Actinocrinis</taxon>
    </lineage>
</organism>
<dbReference type="Pfam" id="PF00482">
    <property type="entry name" value="T2SSF"/>
    <property type="match status" value="1"/>
</dbReference>
<protein>
    <submittedName>
        <fullName evidence="8">Type II secretion system F family protein</fullName>
    </submittedName>
</protein>
<dbReference type="GO" id="GO:0005886">
    <property type="term" value="C:plasma membrane"/>
    <property type="evidence" value="ECO:0007669"/>
    <property type="project" value="UniProtKB-SubCell"/>
</dbReference>
<reference evidence="8" key="1">
    <citation type="submission" date="2021-04" db="EMBL/GenBank/DDBJ databases">
        <title>Genome based classification of Actinospica acidithermotolerans sp. nov., an actinobacterium isolated from an Indonesian hot spring.</title>
        <authorList>
            <person name="Kusuma A.B."/>
            <person name="Putra K.E."/>
            <person name="Nafisah S."/>
            <person name="Loh J."/>
            <person name="Nouioui I."/>
            <person name="Goodfellow M."/>
        </authorList>
    </citation>
    <scope>NUCLEOTIDE SEQUENCE</scope>
    <source>
        <strain evidence="8">DSM 45618</strain>
    </source>
</reference>
<feature type="transmembrane region" description="Helical" evidence="6">
    <location>
        <begin position="238"/>
        <end position="260"/>
    </location>
</feature>
<keyword evidence="9" id="KW-1185">Reference proteome</keyword>
<keyword evidence="5 6" id="KW-0472">Membrane</keyword>
<evidence type="ECO:0000256" key="2">
    <source>
        <dbReference type="ARBA" id="ARBA00022475"/>
    </source>
</evidence>
<keyword evidence="4 6" id="KW-1133">Transmembrane helix</keyword>
<evidence type="ECO:0000256" key="4">
    <source>
        <dbReference type="ARBA" id="ARBA00022989"/>
    </source>
</evidence>
<dbReference type="AlphaFoldDB" id="A0A8J8BEY9"/>